<reference evidence="2 3" key="2">
    <citation type="submission" date="2019-02" db="EMBL/GenBank/DDBJ databases">
        <title>'Lichenibacterium ramalinii' gen. nov. sp. nov., 'Lichenibacterium minor' gen. nov. sp. nov.</title>
        <authorList>
            <person name="Pankratov T."/>
        </authorList>
    </citation>
    <scope>NUCLEOTIDE SEQUENCE [LARGE SCALE GENOMIC DNA]</scope>
    <source>
        <strain evidence="2 3">RmlP001</strain>
    </source>
</reference>
<evidence type="ECO:0000256" key="1">
    <source>
        <dbReference type="SAM" id="MobiDB-lite"/>
    </source>
</evidence>
<sequence>MRIRTTTAMNTSERRSLRPFSAFTPTQSIPRNCIHGPPRSTERMPRRISMRTIQSSPFGSSDGGMEGSSLANAATTPGEVQATLTVYEPRWNLDWRTGEHETEPNARSTRASVEPALLIVDWSHTALAFRVPNVHASLAGPPSLAFGLPFAELLLSIALMPLLRPHVWERHFALITAG</sequence>
<reference evidence="2 3" key="1">
    <citation type="submission" date="2018-09" db="EMBL/GenBank/DDBJ databases">
        <authorList>
            <person name="Grouzdev D.S."/>
            <person name="Krutkina M.S."/>
        </authorList>
    </citation>
    <scope>NUCLEOTIDE SEQUENCE [LARGE SCALE GENOMIC DNA]</scope>
    <source>
        <strain evidence="2 3">RmlP001</strain>
    </source>
</reference>
<dbReference type="EMBL" id="QYBC01000045">
    <property type="protein sequence ID" value="RYB01368.1"/>
    <property type="molecule type" value="Genomic_DNA"/>
</dbReference>
<keyword evidence="3" id="KW-1185">Reference proteome</keyword>
<organism evidence="2 3">
    <name type="scientific">Lichenibacterium ramalinae</name>
    <dbReference type="NCBI Taxonomy" id="2316527"/>
    <lineage>
        <taxon>Bacteria</taxon>
        <taxon>Pseudomonadati</taxon>
        <taxon>Pseudomonadota</taxon>
        <taxon>Alphaproteobacteria</taxon>
        <taxon>Hyphomicrobiales</taxon>
        <taxon>Lichenihabitantaceae</taxon>
        <taxon>Lichenibacterium</taxon>
    </lineage>
</organism>
<feature type="region of interest" description="Disordered" evidence="1">
    <location>
        <begin position="1"/>
        <end position="43"/>
    </location>
</feature>
<protein>
    <submittedName>
        <fullName evidence="2">Uncharacterized protein</fullName>
    </submittedName>
</protein>
<dbReference type="AlphaFoldDB" id="A0A4Q2R974"/>
<dbReference type="Proteomes" id="UP000289411">
    <property type="component" value="Unassembled WGS sequence"/>
</dbReference>
<accession>A0A4Q2R974</accession>
<evidence type="ECO:0000313" key="2">
    <source>
        <dbReference type="EMBL" id="RYB01368.1"/>
    </source>
</evidence>
<name>A0A4Q2R974_9HYPH</name>
<feature type="compositionally biased region" description="Polar residues" evidence="1">
    <location>
        <begin position="1"/>
        <end position="11"/>
    </location>
</feature>
<proteinExistence type="predicted"/>
<dbReference type="Pfam" id="PF16980">
    <property type="entry name" value="CitMHS_2"/>
    <property type="match status" value="1"/>
</dbReference>
<gene>
    <name evidence="2" type="ORF">D3272_26505</name>
</gene>
<comment type="caution">
    <text evidence="2">The sequence shown here is derived from an EMBL/GenBank/DDBJ whole genome shotgun (WGS) entry which is preliminary data.</text>
</comment>
<evidence type="ECO:0000313" key="3">
    <source>
        <dbReference type="Proteomes" id="UP000289411"/>
    </source>
</evidence>
<dbReference type="InterPro" id="IPR031566">
    <property type="entry name" value="CitMHS_2"/>
</dbReference>